<dbReference type="SUPFAM" id="SSF52980">
    <property type="entry name" value="Restriction endonuclease-like"/>
    <property type="match status" value="1"/>
</dbReference>
<organism evidence="2 3">
    <name type="scientific">Pseudanabaena catenata USMAC16</name>
    <dbReference type="NCBI Taxonomy" id="1855837"/>
    <lineage>
        <taxon>Bacteria</taxon>
        <taxon>Bacillati</taxon>
        <taxon>Cyanobacteriota</taxon>
        <taxon>Cyanophyceae</taxon>
        <taxon>Pseudanabaenales</taxon>
        <taxon>Pseudanabaenaceae</taxon>
        <taxon>Pseudanabaena</taxon>
    </lineage>
</organism>
<protein>
    <submittedName>
        <fullName evidence="2">Uma2 family endonuclease</fullName>
    </submittedName>
</protein>
<dbReference type="CDD" id="cd06260">
    <property type="entry name" value="DUF820-like"/>
    <property type="match status" value="1"/>
</dbReference>
<dbReference type="InterPro" id="IPR011335">
    <property type="entry name" value="Restrct_endonuc-II-like"/>
</dbReference>
<dbReference type="AlphaFoldDB" id="A0A9X4RG84"/>
<dbReference type="EMBL" id="VBTY01000006">
    <property type="protein sequence ID" value="MDG3493201.1"/>
    <property type="molecule type" value="Genomic_DNA"/>
</dbReference>
<evidence type="ECO:0000259" key="1">
    <source>
        <dbReference type="Pfam" id="PF05685"/>
    </source>
</evidence>
<gene>
    <name evidence="2" type="ORF">FEV09_01375</name>
</gene>
<dbReference type="InterPro" id="IPR012296">
    <property type="entry name" value="Nuclease_put_TT1808"/>
</dbReference>
<keyword evidence="2" id="KW-0255">Endonuclease</keyword>
<reference evidence="2" key="1">
    <citation type="submission" date="2019-05" db="EMBL/GenBank/DDBJ databases">
        <title>Whole genome sequencing of Pseudanabaena catenata USMAC16.</title>
        <authorList>
            <person name="Khan Z."/>
            <person name="Omar W.M."/>
            <person name="Convey P."/>
            <person name="Merican F."/>
            <person name="Najimudin N."/>
        </authorList>
    </citation>
    <scope>NUCLEOTIDE SEQUENCE</scope>
    <source>
        <strain evidence="2">USMAC16</strain>
    </source>
</reference>
<dbReference type="Gene3D" id="3.90.1570.10">
    <property type="entry name" value="tt1808, chain A"/>
    <property type="match status" value="1"/>
</dbReference>
<proteinExistence type="predicted"/>
<sequence>MDLNLMTQAIANNDLELIQPLANPRALTDEQFMSLPEDGNRYEYVDGELVIVANSGVEHGYLALTLGYFLTGFVRTHRLGVTCDSSTAFKMKTGNKRSPDLAFIAKERLQGLKRLPKGFFDGAPDLAVEIISPNNTFEEIHNKLVEYFENRTRLVWVILPDEECVLVYHKPKPSKLLQLEDSLDGEDVIPNFNLPLAELFQELSF</sequence>
<dbReference type="InterPro" id="IPR008538">
    <property type="entry name" value="Uma2"/>
</dbReference>
<keyword evidence="3" id="KW-1185">Reference proteome</keyword>
<evidence type="ECO:0000313" key="2">
    <source>
        <dbReference type="EMBL" id="MDG3493201.1"/>
    </source>
</evidence>
<accession>A0A9X4RG84</accession>
<dbReference type="PANTHER" id="PTHR34107:SF1">
    <property type="entry name" value="SLL0198 PROTEIN"/>
    <property type="match status" value="1"/>
</dbReference>
<keyword evidence="2" id="KW-0540">Nuclease</keyword>
<comment type="caution">
    <text evidence="2">The sequence shown here is derived from an EMBL/GenBank/DDBJ whole genome shotgun (WGS) entry which is preliminary data.</text>
</comment>
<keyword evidence="2" id="KW-0378">Hydrolase</keyword>
<name>A0A9X4RG84_9CYAN</name>
<dbReference type="Pfam" id="PF05685">
    <property type="entry name" value="Uma2"/>
    <property type="match status" value="1"/>
</dbReference>
<dbReference type="Proteomes" id="UP001152872">
    <property type="component" value="Unassembled WGS sequence"/>
</dbReference>
<dbReference type="GO" id="GO:0004519">
    <property type="term" value="F:endonuclease activity"/>
    <property type="evidence" value="ECO:0007669"/>
    <property type="project" value="UniProtKB-KW"/>
</dbReference>
<dbReference type="PANTHER" id="PTHR34107">
    <property type="entry name" value="SLL0198 PROTEIN-RELATED"/>
    <property type="match status" value="1"/>
</dbReference>
<evidence type="ECO:0000313" key="3">
    <source>
        <dbReference type="Proteomes" id="UP001152872"/>
    </source>
</evidence>
<feature type="domain" description="Putative restriction endonuclease" evidence="1">
    <location>
        <begin position="30"/>
        <end position="196"/>
    </location>
</feature>